<dbReference type="EMBL" id="JAJFAZ020000003">
    <property type="protein sequence ID" value="KAI5337139.1"/>
    <property type="molecule type" value="Genomic_DNA"/>
</dbReference>
<dbReference type="PANTHER" id="PTHR47723">
    <property type="entry name" value="OS05G0353850 PROTEIN"/>
    <property type="match status" value="1"/>
</dbReference>
<dbReference type="GO" id="GO:0003676">
    <property type="term" value="F:nucleic acid binding"/>
    <property type="evidence" value="ECO:0007669"/>
    <property type="project" value="InterPro"/>
</dbReference>
<dbReference type="InterPro" id="IPR036397">
    <property type="entry name" value="RNaseH_sf"/>
</dbReference>
<organism evidence="3 4">
    <name type="scientific">Prunus dulcis</name>
    <name type="common">Almond</name>
    <name type="synonym">Amygdalus dulcis</name>
    <dbReference type="NCBI Taxonomy" id="3755"/>
    <lineage>
        <taxon>Eukaryota</taxon>
        <taxon>Viridiplantae</taxon>
        <taxon>Streptophyta</taxon>
        <taxon>Embryophyta</taxon>
        <taxon>Tracheophyta</taxon>
        <taxon>Spermatophyta</taxon>
        <taxon>Magnoliopsida</taxon>
        <taxon>eudicotyledons</taxon>
        <taxon>Gunneridae</taxon>
        <taxon>Pentapetalae</taxon>
        <taxon>rosids</taxon>
        <taxon>fabids</taxon>
        <taxon>Rosales</taxon>
        <taxon>Rosaceae</taxon>
        <taxon>Amygdaloideae</taxon>
        <taxon>Amygdaleae</taxon>
        <taxon>Prunus</taxon>
    </lineage>
</organism>
<reference evidence="2 5" key="3">
    <citation type="journal article" date="2022" name="G3 (Bethesda)">
        <title>Whole-genome sequence and methylome profiling of the almond [Prunus dulcis (Mill.) D.A. Webb] cultivar 'Nonpareil'.</title>
        <authorList>
            <person name="D'Amico-Willman K.M."/>
            <person name="Ouma W.Z."/>
            <person name="Meulia T."/>
            <person name="Sideli G.M."/>
            <person name="Gradziel T.M."/>
            <person name="Fresnedo-Ramirez J."/>
        </authorList>
    </citation>
    <scope>NUCLEOTIDE SEQUENCE [LARGE SCALE GENOMIC DNA]</scope>
    <source>
        <strain evidence="2">Clone GOH B32 T37-40</strain>
    </source>
</reference>
<dbReference type="Gene3D" id="3.30.420.10">
    <property type="entry name" value="Ribonuclease H-like superfamily/Ribonuclease H"/>
    <property type="match status" value="1"/>
</dbReference>
<feature type="domain" description="RNase H type-1" evidence="1">
    <location>
        <begin position="58"/>
        <end position="129"/>
    </location>
</feature>
<dbReference type="GO" id="GO:0004523">
    <property type="term" value="F:RNA-DNA hybrid ribonuclease activity"/>
    <property type="evidence" value="ECO:0007669"/>
    <property type="project" value="InterPro"/>
</dbReference>
<dbReference type="Proteomes" id="UP001054821">
    <property type="component" value="Chromosome 3"/>
</dbReference>
<evidence type="ECO:0000313" key="5">
    <source>
        <dbReference type="Proteomes" id="UP001054821"/>
    </source>
</evidence>
<dbReference type="PANTHER" id="PTHR47723:SF13">
    <property type="entry name" value="PUTATIVE-RELATED"/>
    <property type="match status" value="1"/>
</dbReference>
<protein>
    <submittedName>
        <fullName evidence="3">PREDICTED: ribonuclease</fullName>
    </submittedName>
</protein>
<dbReference type="EMBL" id="CABIKO010000569">
    <property type="protein sequence ID" value="VVA37748.1"/>
    <property type="molecule type" value="Genomic_DNA"/>
</dbReference>
<dbReference type="Proteomes" id="UP000327085">
    <property type="component" value="Chromosome 3"/>
</dbReference>
<dbReference type="OMA" id="NSELWAM"/>
<dbReference type="CDD" id="cd06222">
    <property type="entry name" value="RNase_H_like"/>
    <property type="match status" value="1"/>
</dbReference>
<accession>A0A5E4GDY5</accession>
<dbReference type="Pfam" id="PF13456">
    <property type="entry name" value="RVT_3"/>
    <property type="match status" value="1"/>
</dbReference>
<dbReference type="Gramene" id="VVA37748">
    <property type="protein sequence ID" value="VVA37748"/>
    <property type="gene ID" value="Prudul26B021918"/>
</dbReference>
<dbReference type="InParanoid" id="A0A5E4GDY5"/>
<dbReference type="InterPro" id="IPR044730">
    <property type="entry name" value="RNase_H-like_dom_plant"/>
</dbReference>
<evidence type="ECO:0000313" key="4">
    <source>
        <dbReference type="Proteomes" id="UP000327085"/>
    </source>
</evidence>
<sequence>MCHPRTKLDDEVSNEPEKIIVAAVREWYSISQVRDTKALKIPLLLAWEPPELGQFKLNVDGSRRCALGSIGAEGVIRNSLGDWVWGFAVNLGKRQILEAEVWGLFFGLQLAIAKGIRRLTMEMDAATAVLLV</sequence>
<evidence type="ECO:0000259" key="1">
    <source>
        <dbReference type="Pfam" id="PF13456"/>
    </source>
</evidence>
<keyword evidence="5" id="KW-1185">Reference proteome</keyword>
<dbReference type="InterPro" id="IPR053151">
    <property type="entry name" value="RNase_H-like"/>
</dbReference>
<dbReference type="InterPro" id="IPR002156">
    <property type="entry name" value="RNaseH_domain"/>
</dbReference>
<reference evidence="3" key="1">
    <citation type="submission" date="2019-07" db="EMBL/GenBank/DDBJ databases">
        <authorList>
            <person name="Alioto T."/>
            <person name="Alioto T."/>
            <person name="Gomez Garrido J."/>
        </authorList>
    </citation>
    <scope>NUCLEOTIDE SEQUENCE</scope>
</reference>
<evidence type="ECO:0000313" key="3">
    <source>
        <dbReference type="EMBL" id="VVA37748.1"/>
    </source>
</evidence>
<dbReference type="AlphaFoldDB" id="A0A5E4GDY5"/>
<gene>
    <name evidence="3" type="ORF">ALMOND_2B021918</name>
    <name evidence="2" type="ORF">L3X38_016408</name>
</gene>
<evidence type="ECO:0000313" key="2">
    <source>
        <dbReference type="EMBL" id="KAI5337139.1"/>
    </source>
</evidence>
<name>A0A5E4GDY5_PRUDU</name>
<reference evidence="4" key="2">
    <citation type="journal article" date="2020" name="Plant J.">
        <title>Transposons played a major role in the diversification between the closely related almond and peach genomes: results from the almond genome sequence.</title>
        <authorList>
            <person name="Alioto T."/>
            <person name="Alexiou K.G."/>
            <person name="Bardil A."/>
            <person name="Barteri F."/>
            <person name="Castanera R."/>
            <person name="Cruz F."/>
            <person name="Dhingra A."/>
            <person name="Duval H."/>
            <person name="Fernandez I Marti A."/>
            <person name="Frias L."/>
            <person name="Galan B."/>
            <person name="Garcia J.L."/>
            <person name="Howad W."/>
            <person name="Gomez-Garrido J."/>
            <person name="Gut M."/>
            <person name="Julca I."/>
            <person name="Morata J."/>
            <person name="Puigdomenech P."/>
            <person name="Ribeca P."/>
            <person name="Rubio Cabetas M.J."/>
            <person name="Vlasova A."/>
            <person name="Wirthensohn M."/>
            <person name="Garcia-Mas J."/>
            <person name="Gabaldon T."/>
            <person name="Casacuberta J.M."/>
            <person name="Arus P."/>
        </authorList>
    </citation>
    <scope>NUCLEOTIDE SEQUENCE [LARGE SCALE GENOMIC DNA]</scope>
    <source>
        <strain evidence="4">cv. Texas</strain>
    </source>
</reference>
<proteinExistence type="predicted"/>